<feature type="transmembrane region" description="Helical" evidence="2">
    <location>
        <begin position="242"/>
        <end position="260"/>
    </location>
</feature>
<keyword evidence="2" id="KW-1133">Transmembrane helix</keyword>
<accession>A0A3A6WBC2</accession>
<protein>
    <submittedName>
        <fullName evidence="3">Uncharacterized protein</fullName>
    </submittedName>
</protein>
<evidence type="ECO:0000313" key="4">
    <source>
        <dbReference type="Proteomes" id="UP000277803"/>
    </source>
</evidence>
<keyword evidence="2" id="KW-0472">Membrane</keyword>
<reference evidence="3 4" key="1">
    <citation type="submission" date="2018-09" db="EMBL/GenBank/DDBJ databases">
        <title>Genome sequence of Veillonella atypica isolated from periodontal Korean patients.</title>
        <authorList>
            <person name="Lee J.-H."/>
            <person name="Moon J.-H."/>
            <person name="Shin S.-Y."/>
        </authorList>
    </citation>
    <scope>NUCLEOTIDE SEQUENCE [LARGE SCALE GENOMIC DNA]</scope>
    <source>
        <strain evidence="3 4">KHUD_V1</strain>
    </source>
</reference>
<dbReference type="Proteomes" id="UP000277803">
    <property type="component" value="Unassembled WGS sequence"/>
</dbReference>
<evidence type="ECO:0000313" key="3">
    <source>
        <dbReference type="EMBL" id="RJY51407.1"/>
    </source>
</evidence>
<evidence type="ECO:0000256" key="1">
    <source>
        <dbReference type="SAM" id="Coils"/>
    </source>
</evidence>
<feature type="transmembrane region" description="Helical" evidence="2">
    <location>
        <begin position="216"/>
        <end position="236"/>
    </location>
</feature>
<proteinExistence type="predicted"/>
<feature type="coiled-coil region" evidence="1">
    <location>
        <begin position="158"/>
        <end position="200"/>
    </location>
</feature>
<organism evidence="3 4">
    <name type="scientific">Veillonella atypica</name>
    <dbReference type="NCBI Taxonomy" id="39777"/>
    <lineage>
        <taxon>Bacteria</taxon>
        <taxon>Bacillati</taxon>
        <taxon>Bacillota</taxon>
        <taxon>Negativicutes</taxon>
        <taxon>Veillonellales</taxon>
        <taxon>Veillonellaceae</taxon>
        <taxon>Veillonella</taxon>
    </lineage>
</organism>
<keyword evidence="1" id="KW-0175">Coiled coil</keyword>
<dbReference type="RefSeq" id="WP_119982012.1">
    <property type="nucleotide sequence ID" value="NZ_QXZZ01000004.1"/>
</dbReference>
<keyword evidence="2" id="KW-0812">Transmembrane</keyword>
<dbReference type="EMBL" id="QXZZ01000004">
    <property type="protein sequence ID" value="RJY51407.1"/>
    <property type="molecule type" value="Genomic_DNA"/>
</dbReference>
<evidence type="ECO:0000256" key="2">
    <source>
        <dbReference type="SAM" id="Phobius"/>
    </source>
</evidence>
<name>A0A3A6WBC2_9FIRM</name>
<feature type="transmembrane region" description="Helical" evidence="2">
    <location>
        <begin position="267"/>
        <end position="288"/>
    </location>
</feature>
<gene>
    <name evidence="3" type="ORF">D2965_00570</name>
</gene>
<sequence length="622" mass="71176">MATNKFTYKTYQAPILFDGLQKASKEELSYLIALLRQQTMKNIFSDKFNNTVTTGKKAFNSVMSLFGKSNKTNDDIDRESKENHQDINNKIKEEIRTLQSYSQEQLYTLFIEEVREELDVPDSSLALLSNKIIASAAKTDSSINEELTVEQKADIIYQKTLQSIISSLEKQSDEERNEMIRQLDIELDSLSSDRKELIKQSLQTDHLSGEVLRNSLLKSGVGIGSLITVGSSFGAYIAINTIIHAIFTSFLGITLPFAVYTGVAKGVSIIAGPIGWCALGGYSIYSLIKTSGKLTSAMMSVVVFIAMTIYGKSFSVDENGAPLWITSDSIEYQEYQNNQYRIIQLNDKVKILSKDLTLSQEKAQKIEAAKQKLEKVLQKQQANPNHIDQHVVNDLKEQIKVMSQQLNTVQENRKHIEKQYQAQIKESDALKARNKELKSQNKTLQEESNYYQKCSYEFEEKNKSLQQQMTDQENQSAQKIHELETQLQLMAEDEKAYENNPKRLNDAKDLQQIYEKFELEKQFLADYTSTNQTVRVYIQKMLTRLYAADDPTQIDATHNSKINSLGFPIYHMETADGYRLYYAYSKTSAKPIHILCHCIKSKEAVYFNKMKNSETFKKKFRN</sequence>
<dbReference type="AlphaFoldDB" id="A0A3A6WBC2"/>
<comment type="caution">
    <text evidence="3">The sequence shown here is derived from an EMBL/GenBank/DDBJ whole genome shotgun (WGS) entry which is preliminary data.</text>
</comment>
<feature type="coiled-coil region" evidence="1">
    <location>
        <begin position="356"/>
        <end position="500"/>
    </location>
</feature>